<name>A0A1Y2D1H6_9FUNG</name>
<evidence type="ECO:0000256" key="1">
    <source>
        <dbReference type="ARBA" id="ARBA00004123"/>
    </source>
</evidence>
<dbReference type="SUPFAM" id="SSF57701">
    <property type="entry name" value="Zn2/Cys6 DNA-binding domain"/>
    <property type="match status" value="1"/>
</dbReference>
<evidence type="ECO:0000259" key="6">
    <source>
        <dbReference type="PROSITE" id="PS50048"/>
    </source>
</evidence>
<dbReference type="EMBL" id="MCGO01000003">
    <property type="protein sequence ID" value="ORY52455.1"/>
    <property type="molecule type" value="Genomic_DNA"/>
</dbReference>
<sequence length="596" mass="67623">MPHTGRRDPCRRCRSLRKRCEVPEEGQPCPRCKRFNERCVYDNSAQIGNIVQVQTQSPSAQSDASSATQLGVLESIARIDVDWRTSASLPRPSHLVESHSADSDGPIHHYLLSHSSVGSPSFGQVSGLTVKNLPIELRFPILALQSHINNDFQNALKFYSLAKKFDDEPSIHRIQALLLLTVFSFNASQPLSARILLTQAIQMIKYLPSFQDPSNKSHPPEERTAFWTANVLLQVYRICGHENLITLTLDTNRVNPPEYELTSLFPNISNHSSVYYLSSLLDIMEKIARYHSVPPDSLTGLLRSASFEQLTTDLLGWRGQYPERFLLAQTDITARKKEIEGTSILLLNFYWQAAMPILYRQHLLVTGYLDVFSSRLTPMDLRILQTSLNFSIIAALEIAEMNNVLRSAYPDSFWREFGLLIYPMFDAMIVLWFVTCRTLPSWYERISKDHLQGSSTQMGDKDRRHLRDLASGLVKTLQNFKDADLRPPSDAPNVENEFPLLACATYMLAEIEDVVIQTENGDQPTRHISNKSSVDVDTLVLEWQPFSLGRNTSAGDKCEKLEPFAFLGLLGQDVEGGIQWPNEDKWRTFWDTIASE</sequence>
<dbReference type="PANTHER" id="PTHR47338">
    <property type="entry name" value="ZN(II)2CYS6 TRANSCRIPTION FACTOR (EUROFUNG)-RELATED"/>
    <property type="match status" value="1"/>
</dbReference>
<accession>A0A1Y2D1H6</accession>
<keyword evidence="2" id="KW-0479">Metal-binding</keyword>
<dbReference type="Proteomes" id="UP000193642">
    <property type="component" value="Unassembled WGS sequence"/>
</dbReference>
<dbReference type="PROSITE" id="PS50048">
    <property type="entry name" value="ZN2_CY6_FUNGAL_2"/>
    <property type="match status" value="1"/>
</dbReference>
<keyword evidence="8" id="KW-1185">Reference proteome</keyword>
<dbReference type="AlphaFoldDB" id="A0A1Y2D1H6"/>
<dbReference type="PANTHER" id="PTHR47338:SF5">
    <property type="entry name" value="ZN(II)2CYS6 TRANSCRIPTION FACTOR (EUROFUNG)"/>
    <property type="match status" value="1"/>
</dbReference>
<protein>
    <recommendedName>
        <fullName evidence="6">Zn(2)-C6 fungal-type domain-containing protein</fullName>
    </recommendedName>
</protein>
<dbReference type="PROSITE" id="PS00463">
    <property type="entry name" value="ZN2_CY6_FUNGAL_1"/>
    <property type="match status" value="1"/>
</dbReference>
<evidence type="ECO:0000313" key="7">
    <source>
        <dbReference type="EMBL" id="ORY52455.1"/>
    </source>
</evidence>
<dbReference type="CDD" id="cd12148">
    <property type="entry name" value="fungal_TF_MHR"/>
    <property type="match status" value="1"/>
</dbReference>
<dbReference type="GO" id="GO:0000981">
    <property type="term" value="F:DNA-binding transcription factor activity, RNA polymerase II-specific"/>
    <property type="evidence" value="ECO:0007669"/>
    <property type="project" value="InterPro"/>
</dbReference>
<comment type="subcellular location">
    <subcellularLocation>
        <location evidence="1">Nucleus</location>
    </subcellularLocation>
</comment>
<gene>
    <name evidence="7" type="ORF">BCR33DRAFT_711769</name>
</gene>
<feature type="domain" description="Zn(2)-C6 fungal-type" evidence="6">
    <location>
        <begin position="9"/>
        <end position="41"/>
    </location>
</feature>
<evidence type="ECO:0000256" key="5">
    <source>
        <dbReference type="ARBA" id="ARBA00023242"/>
    </source>
</evidence>
<proteinExistence type="predicted"/>
<evidence type="ECO:0000313" key="8">
    <source>
        <dbReference type="Proteomes" id="UP000193642"/>
    </source>
</evidence>
<dbReference type="InterPro" id="IPR036864">
    <property type="entry name" value="Zn2-C6_fun-type_DNA-bd_sf"/>
</dbReference>
<dbReference type="OrthoDB" id="5370478at2759"/>
<dbReference type="CDD" id="cd00067">
    <property type="entry name" value="GAL4"/>
    <property type="match status" value="1"/>
</dbReference>
<comment type="caution">
    <text evidence="7">The sequence shown here is derived from an EMBL/GenBank/DDBJ whole genome shotgun (WGS) entry which is preliminary data.</text>
</comment>
<dbReference type="Gene3D" id="4.10.240.10">
    <property type="entry name" value="Zn(2)-C6 fungal-type DNA-binding domain"/>
    <property type="match status" value="1"/>
</dbReference>
<evidence type="ECO:0000256" key="3">
    <source>
        <dbReference type="ARBA" id="ARBA00023015"/>
    </source>
</evidence>
<keyword evidence="4" id="KW-0804">Transcription</keyword>
<keyword evidence="3" id="KW-0805">Transcription regulation</keyword>
<dbReference type="GO" id="GO:0008270">
    <property type="term" value="F:zinc ion binding"/>
    <property type="evidence" value="ECO:0007669"/>
    <property type="project" value="InterPro"/>
</dbReference>
<dbReference type="InterPro" id="IPR001138">
    <property type="entry name" value="Zn2Cys6_DnaBD"/>
</dbReference>
<evidence type="ECO:0000256" key="4">
    <source>
        <dbReference type="ARBA" id="ARBA00023163"/>
    </source>
</evidence>
<dbReference type="GO" id="GO:0005634">
    <property type="term" value="C:nucleus"/>
    <property type="evidence" value="ECO:0007669"/>
    <property type="project" value="UniProtKB-SubCell"/>
</dbReference>
<keyword evidence="5" id="KW-0539">Nucleus</keyword>
<reference evidence="7 8" key="1">
    <citation type="submission" date="2016-07" db="EMBL/GenBank/DDBJ databases">
        <title>Pervasive Adenine N6-methylation of Active Genes in Fungi.</title>
        <authorList>
            <consortium name="DOE Joint Genome Institute"/>
            <person name="Mondo S.J."/>
            <person name="Dannebaum R.O."/>
            <person name="Kuo R.C."/>
            <person name="Labutti K."/>
            <person name="Haridas S."/>
            <person name="Kuo A."/>
            <person name="Salamov A."/>
            <person name="Ahrendt S.R."/>
            <person name="Lipzen A."/>
            <person name="Sullivan W."/>
            <person name="Andreopoulos W.B."/>
            <person name="Clum A."/>
            <person name="Lindquist E."/>
            <person name="Daum C."/>
            <person name="Ramamoorthy G.K."/>
            <person name="Gryganskyi A."/>
            <person name="Culley D."/>
            <person name="Magnuson J.K."/>
            <person name="James T.Y."/>
            <person name="O'Malley M.A."/>
            <person name="Stajich J.E."/>
            <person name="Spatafora J.W."/>
            <person name="Visel A."/>
            <person name="Grigoriev I.V."/>
        </authorList>
    </citation>
    <scope>NUCLEOTIDE SEQUENCE [LARGE SCALE GENOMIC DNA]</scope>
    <source>
        <strain evidence="7 8">JEL800</strain>
    </source>
</reference>
<dbReference type="InterPro" id="IPR050815">
    <property type="entry name" value="TF_fung"/>
</dbReference>
<evidence type="ECO:0000256" key="2">
    <source>
        <dbReference type="ARBA" id="ARBA00022723"/>
    </source>
</evidence>
<organism evidence="7 8">
    <name type="scientific">Rhizoclosmatium globosum</name>
    <dbReference type="NCBI Taxonomy" id="329046"/>
    <lineage>
        <taxon>Eukaryota</taxon>
        <taxon>Fungi</taxon>
        <taxon>Fungi incertae sedis</taxon>
        <taxon>Chytridiomycota</taxon>
        <taxon>Chytridiomycota incertae sedis</taxon>
        <taxon>Chytridiomycetes</taxon>
        <taxon>Chytridiales</taxon>
        <taxon>Chytriomycetaceae</taxon>
        <taxon>Rhizoclosmatium</taxon>
    </lineage>
</organism>